<name>A0ABD5FQA8_ENTCA</name>
<evidence type="ECO:0000313" key="4">
    <source>
        <dbReference type="EMBL" id="MDT2984485.1"/>
    </source>
</evidence>
<dbReference type="EMBL" id="JARQDZ010000027">
    <property type="protein sequence ID" value="MDT2984485.1"/>
    <property type="molecule type" value="Genomic_DNA"/>
</dbReference>
<dbReference type="PANTHER" id="PTHR37813:SF1">
    <property type="entry name" value="FELS-2 PROPHAGE PROTEIN"/>
    <property type="match status" value="1"/>
</dbReference>
<gene>
    <name evidence="4" type="ORF">P7I34_17785</name>
</gene>
<dbReference type="RefSeq" id="WP_311957827.1">
    <property type="nucleotide sequence ID" value="NZ_JARQDZ010000027.1"/>
</dbReference>
<reference evidence="4 5" key="1">
    <citation type="submission" date="2023-03" db="EMBL/GenBank/DDBJ databases">
        <authorList>
            <person name="Shen W."/>
            <person name="Cai J."/>
        </authorList>
    </citation>
    <scope>NUCLEOTIDE SEQUENCE [LARGE SCALE GENOMIC DNA]</scope>
    <source>
        <strain evidence="4 5">B516</strain>
    </source>
</reference>
<evidence type="ECO:0000259" key="3">
    <source>
        <dbReference type="Pfam" id="PF10145"/>
    </source>
</evidence>
<keyword evidence="2" id="KW-0175">Coiled coil</keyword>
<protein>
    <submittedName>
        <fullName evidence="4">Phage tail tape measure protein</fullName>
    </submittedName>
</protein>
<feature type="coiled-coil region" evidence="2">
    <location>
        <begin position="58"/>
        <end position="85"/>
    </location>
</feature>
<dbReference type="Proteomes" id="UP001253851">
    <property type="component" value="Unassembled WGS sequence"/>
</dbReference>
<keyword evidence="1" id="KW-1188">Viral release from host cell</keyword>
<evidence type="ECO:0000256" key="2">
    <source>
        <dbReference type="SAM" id="Coils"/>
    </source>
</evidence>
<organism evidence="4 5">
    <name type="scientific">Enterococcus casseliflavus</name>
    <name type="common">Enterococcus flavescens</name>
    <dbReference type="NCBI Taxonomy" id="37734"/>
    <lineage>
        <taxon>Bacteria</taxon>
        <taxon>Bacillati</taxon>
        <taxon>Bacillota</taxon>
        <taxon>Bacilli</taxon>
        <taxon>Lactobacillales</taxon>
        <taxon>Enterococcaceae</taxon>
        <taxon>Enterococcus</taxon>
    </lineage>
</organism>
<comment type="caution">
    <text evidence="4">The sequence shown here is derived from an EMBL/GenBank/DDBJ whole genome shotgun (WGS) entry which is preliminary data.</text>
</comment>
<feature type="coiled-coil region" evidence="2">
    <location>
        <begin position="691"/>
        <end position="733"/>
    </location>
</feature>
<sequence length="1294" mass="140623">MAGAIELATIKAPVVADQKQFKQGMAEVKKTGKQVANEIEKDFQNSSKKLATSWDNASKKIQKSLKTTEQEAKELTKAAENIYKEGFGKSVNDVVKSLSQTKRALGDIDSAELETATKRAMELRDTMGVKMSKTLKMAKQEMDQYGSTAEQAFDRVEKRLETTEAAWEKLGSKGEKLTTIGSAMTAGLTVPIVGLGVAALKAAGDVETANARIASSLGLTQEQSAVTKQAMEQIFSDGYGETWDDVADSIIQVKQQLGDIPDDQIVKVTENALILRDTLGQDMGESLRGINSLMVNFGMDADSAMDLYVTGVQRGLDKTGELGDNLAEYGQLWSQAGFSAEQMFAVLENGLKSGAYNLDKVNDFVKEFTISLTDGRIADNLDKFSGSTQGIFKEFQKGEKTAQDVFKSVINDLENTTNQQDKLTLASTVWSALGEDNAMKIIESLNDVNDSYDDTADAMEKVKAQQEETFGSRSKALFRDAQTALLPLGEALLDIAERYLPKVEKAVDAFSDTLSSMSDEDIERVLKIGGFVAIAGPTVVAIGKVTKGISDIGGSLKLASGLLGGGATSLGTFGGAASAAAGSSGVGAMTTALGAGGLAGALPLIVGAGGLLAVGYGAWKLFGEEAWNSAQRVQEWGTSVSEETGKTLEDVRGFSQDSATFLDNFDKVVDTSAKNVEEKFGSMQKTISDTVDEINKKNQEIIDQLPEEQQEEAKKNADKINKLNEQVEQATQSMSDRVVAIYQKHNGEVSQFTDEEKEIVLSTRESMIQAEVNLLNLSGDKKKAVMVAMSADINQMNLKQSGEYAQYLTEAVQKSNESYKSQIAQQKEALEAGLISQSDYAAKVAEIQTNHDVSTQAFADKLYQYYTKMGTDVGTMRLAFEDLGLSYDEVAARANQSAEKTAESNSILAKSTEDMSQEMIVANEQWNAMVFDPKTGEVKTNAKEEIAAAAASEEGWQNLEFTLKNANLNSNARDTVAVAIGEAGNWNELSFDQKFLIANGDQARIEFYDSINAAGKWNDYEALVKEIGADNMSAIQAILESDETLKAWNELDPELKDIIVNDKASEKIIPGTKLYEDWMRLPDSLKNIKVNSDTSGVTAAEQAIARIPDNVVKNIWIKTQVDDSASKTLYNRGVYGTTAATGNRGLPKDQTVMVNDQKGPLYEELITPPDGAPFIIPKQRDVILPLKKGTRIDKAVDTRSILNSIPRFAGGVGNQLPYDGYNASFIKQERVATEATIQNTNSQDLAKAINLLSELLTKEKAIYLEADNRVLAEGTWRYDEEFSQRYKGIKDIAR</sequence>
<accession>A0ABD5FQA8</accession>
<dbReference type="PANTHER" id="PTHR37813">
    <property type="entry name" value="FELS-2 PROPHAGE PROTEIN"/>
    <property type="match status" value="1"/>
</dbReference>
<proteinExistence type="predicted"/>
<evidence type="ECO:0000313" key="5">
    <source>
        <dbReference type="Proteomes" id="UP001253851"/>
    </source>
</evidence>
<dbReference type="InterPro" id="IPR010090">
    <property type="entry name" value="Phage_tape_meas"/>
</dbReference>
<evidence type="ECO:0000256" key="1">
    <source>
        <dbReference type="ARBA" id="ARBA00022612"/>
    </source>
</evidence>
<feature type="domain" description="Phage tail tape measure protein" evidence="3">
    <location>
        <begin position="239"/>
        <end position="425"/>
    </location>
</feature>
<dbReference type="Pfam" id="PF10145">
    <property type="entry name" value="PhageMin_Tail"/>
    <property type="match status" value="1"/>
</dbReference>